<feature type="domain" description="BRCT" evidence="3">
    <location>
        <begin position="320"/>
        <end position="417"/>
    </location>
</feature>
<dbReference type="CDD" id="cd17723">
    <property type="entry name" value="BRCT_Rad4_rpt4"/>
    <property type="match status" value="1"/>
</dbReference>
<comment type="caution">
    <text evidence="4">The sequence shown here is derived from an EMBL/GenBank/DDBJ whole genome shotgun (WGS) entry which is preliminary data.</text>
</comment>
<dbReference type="CDD" id="cd17731">
    <property type="entry name" value="BRCT_TopBP1_rpt2_like"/>
    <property type="match status" value="1"/>
</dbReference>
<evidence type="ECO:0000256" key="2">
    <source>
        <dbReference type="SAM" id="MobiDB-lite"/>
    </source>
</evidence>
<protein>
    <submittedName>
        <fullName evidence="4">S-M checkpoint control rad4</fullName>
    </submittedName>
</protein>
<feature type="compositionally biased region" description="Basic and acidic residues" evidence="2">
    <location>
        <begin position="655"/>
        <end position="664"/>
    </location>
</feature>
<dbReference type="CDD" id="cd18433">
    <property type="entry name" value="BRCT_Rad4_rpt3"/>
    <property type="match status" value="1"/>
</dbReference>
<dbReference type="PANTHER" id="PTHR13561:SF20">
    <property type="entry name" value="DNA TOPOISOMERASE 2-BINDING PROTEIN 1"/>
    <property type="match status" value="1"/>
</dbReference>
<feature type="domain" description="BRCT" evidence="3">
    <location>
        <begin position="424"/>
        <end position="515"/>
    </location>
</feature>
<feature type="compositionally biased region" description="Polar residues" evidence="2">
    <location>
        <begin position="289"/>
        <end position="300"/>
    </location>
</feature>
<proteinExistence type="predicted"/>
<evidence type="ECO:0000256" key="1">
    <source>
        <dbReference type="ARBA" id="ARBA00022737"/>
    </source>
</evidence>
<dbReference type="GO" id="GO:0006270">
    <property type="term" value="P:DNA replication initiation"/>
    <property type="evidence" value="ECO:0007669"/>
    <property type="project" value="TreeGrafter"/>
</dbReference>
<dbReference type="SMART" id="SM00292">
    <property type="entry name" value="BRCT"/>
    <property type="match status" value="4"/>
</dbReference>
<organism evidence="4 5">
    <name type="scientific">Lecanosticta acicola</name>
    <dbReference type="NCBI Taxonomy" id="111012"/>
    <lineage>
        <taxon>Eukaryota</taxon>
        <taxon>Fungi</taxon>
        <taxon>Dikarya</taxon>
        <taxon>Ascomycota</taxon>
        <taxon>Pezizomycotina</taxon>
        <taxon>Dothideomycetes</taxon>
        <taxon>Dothideomycetidae</taxon>
        <taxon>Mycosphaerellales</taxon>
        <taxon>Mycosphaerellaceae</taxon>
        <taxon>Lecanosticta</taxon>
    </lineage>
</organism>
<dbReference type="GO" id="GO:0007095">
    <property type="term" value="P:mitotic G2 DNA damage checkpoint signaling"/>
    <property type="evidence" value="ECO:0007669"/>
    <property type="project" value="TreeGrafter"/>
</dbReference>
<feature type="region of interest" description="Disordered" evidence="2">
    <location>
        <begin position="524"/>
        <end position="780"/>
    </location>
</feature>
<name>A0AAI9E7B1_9PEZI</name>
<dbReference type="GO" id="GO:0033314">
    <property type="term" value="P:mitotic DNA replication checkpoint signaling"/>
    <property type="evidence" value="ECO:0007669"/>
    <property type="project" value="TreeGrafter"/>
</dbReference>
<dbReference type="EMBL" id="CAVMBE010000003">
    <property type="protein sequence ID" value="CAK3810359.1"/>
    <property type="molecule type" value="Genomic_DNA"/>
</dbReference>
<feature type="compositionally biased region" description="Pro residues" evidence="2">
    <location>
        <begin position="617"/>
        <end position="629"/>
    </location>
</feature>
<evidence type="ECO:0000259" key="3">
    <source>
        <dbReference type="PROSITE" id="PS50172"/>
    </source>
</evidence>
<dbReference type="PANTHER" id="PTHR13561">
    <property type="entry name" value="DNA REPLICATION REGULATOR DPB11-RELATED"/>
    <property type="match status" value="1"/>
</dbReference>
<feature type="compositionally biased region" description="Low complexity" evidence="2">
    <location>
        <begin position="710"/>
        <end position="726"/>
    </location>
</feature>
<dbReference type="SUPFAM" id="SSF52113">
    <property type="entry name" value="BRCT domain"/>
    <property type="match status" value="4"/>
</dbReference>
<feature type="compositionally biased region" description="Low complexity" evidence="2">
    <location>
        <begin position="529"/>
        <end position="538"/>
    </location>
</feature>
<sequence>MAASADPDNHPLKGVVLCCTSLAQDARVGNSTLEKTKFKTYSDILLQTKLAQVAEQMGAVHKLDLTSDVTHLIVGNIATPKYRYVARERPDIRVLNQAFIEAARVAWMSGEAFDVEGLEREYTLPCFWGLQICLTGFDNIEHRKSMEETIIAQGGTYNGDLTKTVSHLVVARPEGKKYVHAKQWGIHLVGLKWYGDSLIRGMALDEALYAPEIPSDQQGIGAFRSIPNHTVLMKRGRDAESNTANEDGGRRKMRKVASMRLDGQSQELWQSIATNEVQVDTTELDAWDNESQTLRDSVSSKPKDTTNEAAIPAETERPSSRQGLFSGHYVLIYGFDATRARKLRQFLEPNGATIVQSSEELEAASGNLLFQTRCLLVPHSAPVEIPSVPPGTVIVTEWWVERCIHYKQNMDPEADSLSTHLANSQVSGFSELRISTTGFTGVDLRQTAEAVKLMGAAYQEKLMPTSSLLVCANDTVVKKEKAYYANKYRIPVVSAQWLWQSLRSKRKAPIEDYRIQLPAFDPNEFVGEPSASSPAPSSNLQLRPSGEAARRTDDYAPPKRLSNTRRRHATTSLPLTASRPATAEAPRRPPPPRTGPFIEEDDENDEPAVLSIDPLPGQQPFPAEFPPPERISQPLREISPNTSQRKTRGTSPDGDLPKKSRVAEDENPAPTSPQKSAKRSPRKDTWAPLQPPVVEDDRTSELAGLLRRVTSNTTTTTTTTTTSETSEAQKRKKRPLGRNLSTTSDHSASPALPCEIPPESLDPADGYRIPSHDEADVPLGTQLGYEAPDAEAHRRQMSMKLGGTMFDEGDARKVRSVGTVRDSSEIVARRAAAAATGAGTRAKSGRRK</sequence>
<dbReference type="PROSITE" id="PS50172">
    <property type="entry name" value="BRCT"/>
    <property type="match status" value="3"/>
</dbReference>
<dbReference type="Gene3D" id="3.40.50.10190">
    <property type="entry name" value="BRCT domain"/>
    <property type="match status" value="4"/>
</dbReference>
<reference evidence="4" key="1">
    <citation type="submission" date="2023-11" db="EMBL/GenBank/DDBJ databases">
        <authorList>
            <person name="Alioto T."/>
            <person name="Alioto T."/>
            <person name="Gomez Garrido J."/>
        </authorList>
    </citation>
    <scope>NUCLEOTIDE SEQUENCE</scope>
</reference>
<evidence type="ECO:0000313" key="4">
    <source>
        <dbReference type="EMBL" id="CAK3810359.1"/>
    </source>
</evidence>
<gene>
    <name evidence="4" type="ORF">LECACI_7A001011</name>
</gene>
<keyword evidence="5" id="KW-1185">Reference proteome</keyword>
<feature type="domain" description="BRCT" evidence="3">
    <location>
        <begin position="127"/>
        <end position="211"/>
    </location>
</feature>
<dbReference type="AlphaFoldDB" id="A0AAI9E7B1"/>
<accession>A0AAI9E7B1</accession>
<dbReference type="InterPro" id="IPR059215">
    <property type="entry name" value="BRCT2_TopBP1-like"/>
</dbReference>
<keyword evidence="1" id="KW-0677">Repeat</keyword>
<feature type="compositionally biased region" description="Basic and acidic residues" evidence="2">
    <location>
        <begin position="548"/>
        <end position="557"/>
    </location>
</feature>
<evidence type="ECO:0000313" key="5">
    <source>
        <dbReference type="Proteomes" id="UP001296104"/>
    </source>
</evidence>
<feature type="region of interest" description="Disordered" evidence="2">
    <location>
        <begin position="288"/>
        <end position="320"/>
    </location>
</feature>
<dbReference type="Proteomes" id="UP001296104">
    <property type="component" value="Unassembled WGS sequence"/>
</dbReference>
<dbReference type="InterPro" id="IPR036420">
    <property type="entry name" value="BRCT_dom_sf"/>
</dbReference>
<dbReference type="Pfam" id="PF12738">
    <property type="entry name" value="PTCB-BRCT"/>
    <property type="match status" value="3"/>
</dbReference>
<dbReference type="InterPro" id="IPR001357">
    <property type="entry name" value="BRCT_dom"/>
</dbReference>